<gene>
    <name evidence="3" type="primary">Contig17459.g18571</name>
    <name evidence="3" type="ORF">STYLEM_17411</name>
</gene>
<dbReference type="InterPro" id="IPR000008">
    <property type="entry name" value="C2_dom"/>
</dbReference>
<dbReference type="InterPro" id="IPR052981">
    <property type="entry name" value="Ingression_C2_domain"/>
</dbReference>
<dbReference type="InterPro" id="IPR035892">
    <property type="entry name" value="C2_domain_sf"/>
</dbReference>
<dbReference type="OrthoDB" id="419768at2759"/>
<sequence>MFQQNIKPQPDPQQNVGILDLRLVRAELFRDTEIIGQVQNKRQNFQRKMDPYVSIEYSGQKFRSATQKDAGKHPVWDQLFQMQVINLNDELMIKVYDENLGTDDLIGMAIIKVSQLCQNKGFQEQCFTLMFKDKQAGKILLESRYSNNQPPFQGMPLQSQGISTQQVPLPSQAFAGSAYEQQKFQYNPTTGQQQQPQFYQTAYDPNNPLQQQQQNPALSKNVPYQSNLPQQQQQIYRDQQF</sequence>
<dbReference type="SMART" id="SM00239">
    <property type="entry name" value="C2"/>
    <property type="match status" value="1"/>
</dbReference>
<dbReference type="Proteomes" id="UP000039865">
    <property type="component" value="Unassembled WGS sequence"/>
</dbReference>
<dbReference type="AlphaFoldDB" id="A0A078B4Y9"/>
<evidence type="ECO:0000313" key="4">
    <source>
        <dbReference type="Proteomes" id="UP000039865"/>
    </source>
</evidence>
<feature type="domain" description="C2" evidence="2">
    <location>
        <begin position="1"/>
        <end position="127"/>
    </location>
</feature>
<dbReference type="EMBL" id="CCKQ01016420">
    <property type="protein sequence ID" value="CDW88292.1"/>
    <property type="molecule type" value="Genomic_DNA"/>
</dbReference>
<keyword evidence="4" id="KW-1185">Reference proteome</keyword>
<evidence type="ECO:0000256" key="1">
    <source>
        <dbReference type="SAM" id="MobiDB-lite"/>
    </source>
</evidence>
<evidence type="ECO:0000313" key="3">
    <source>
        <dbReference type="EMBL" id="CDW88292.1"/>
    </source>
</evidence>
<dbReference type="Gene3D" id="2.60.40.150">
    <property type="entry name" value="C2 domain"/>
    <property type="match status" value="1"/>
</dbReference>
<proteinExistence type="predicted"/>
<protein>
    <submittedName>
        <fullName evidence="3">C2 domain containing protein</fullName>
    </submittedName>
</protein>
<reference evidence="3 4" key="1">
    <citation type="submission" date="2014-06" db="EMBL/GenBank/DDBJ databases">
        <authorList>
            <person name="Swart Estienne"/>
        </authorList>
    </citation>
    <scope>NUCLEOTIDE SEQUENCE [LARGE SCALE GENOMIC DNA]</scope>
    <source>
        <strain evidence="3 4">130c</strain>
    </source>
</reference>
<evidence type="ECO:0000259" key="2">
    <source>
        <dbReference type="PROSITE" id="PS50004"/>
    </source>
</evidence>
<organism evidence="3 4">
    <name type="scientific">Stylonychia lemnae</name>
    <name type="common">Ciliate</name>
    <dbReference type="NCBI Taxonomy" id="5949"/>
    <lineage>
        <taxon>Eukaryota</taxon>
        <taxon>Sar</taxon>
        <taxon>Alveolata</taxon>
        <taxon>Ciliophora</taxon>
        <taxon>Intramacronucleata</taxon>
        <taxon>Spirotrichea</taxon>
        <taxon>Stichotrichia</taxon>
        <taxon>Sporadotrichida</taxon>
        <taxon>Oxytrichidae</taxon>
        <taxon>Stylonychinae</taxon>
        <taxon>Stylonychia</taxon>
    </lineage>
</organism>
<accession>A0A078B4Y9</accession>
<dbReference type="Pfam" id="PF00168">
    <property type="entry name" value="C2"/>
    <property type="match status" value="1"/>
</dbReference>
<dbReference type="InParanoid" id="A0A078B4Y9"/>
<dbReference type="PANTHER" id="PTHR47052:SF3">
    <property type="entry name" value="INGRESSION PROTEIN 1"/>
    <property type="match status" value="1"/>
</dbReference>
<name>A0A078B4Y9_STYLE</name>
<dbReference type="PROSITE" id="PS50004">
    <property type="entry name" value="C2"/>
    <property type="match status" value="1"/>
</dbReference>
<dbReference type="CDD" id="cd00030">
    <property type="entry name" value="C2"/>
    <property type="match status" value="1"/>
</dbReference>
<dbReference type="SUPFAM" id="SSF49562">
    <property type="entry name" value="C2 domain (Calcium/lipid-binding domain, CaLB)"/>
    <property type="match status" value="1"/>
</dbReference>
<feature type="compositionally biased region" description="Low complexity" evidence="1">
    <location>
        <begin position="203"/>
        <end position="216"/>
    </location>
</feature>
<feature type="region of interest" description="Disordered" evidence="1">
    <location>
        <begin position="203"/>
        <end position="241"/>
    </location>
</feature>
<dbReference type="PANTHER" id="PTHR47052">
    <property type="entry name" value="CONSERVED SERINE PROLINE-RICH PROTEIN (AFU_ORTHOLOGUE AFUA_2G01790)"/>
    <property type="match status" value="1"/>
</dbReference>
<feature type="compositionally biased region" description="Low complexity" evidence="1">
    <location>
        <begin position="230"/>
        <end position="241"/>
    </location>
</feature>